<dbReference type="Gramene" id="rna-AYBTSS11_LOCUS27410">
    <property type="protein sequence ID" value="CAJ1975298.1"/>
    <property type="gene ID" value="gene-AYBTSS11_LOCUS27410"/>
</dbReference>
<feature type="region of interest" description="Disordered" evidence="1">
    <location>
        <begin position="24"/>
        <end position="43"/>
    </location>
</feature>
<dbReference type="Proteomes" id="UP001189624">
    <property type="component" value="Chromosome 9"/>
</dbReference>
<accession>A0AA86SYD0</accession>
<dbReference type="EMBL" id="OY731406">
    <property type="protein sequence ID" value="CAJ1975298.1"/>
    <property type="molecule type" value="Genomic_DNA"/>
</dbReference>
<proteinExistence type="predicted"/>
<dbReference type="AlphaFoldDB" id="A0AA86SYD0"/>
<evidence type="ECO:0000256" key="1">
    <source>
        <dbReference type="SAM" id="MobiDB-lite"/>
    </source>
</evidence>
<gene>
    <name evidence="2" type="ORF">AYBTSS11_LOCUS27410</name>
</gene>
<sequence length="298" mass="33628">MVECLNIYLSSFDADGVLAEGMSTSDVPSFSNTDDKANPDSGNGHELSGFAYLIMGISDTRMPMVEYEHDKSFEIAALWAGNPDSQSVSHSDAKYCLKESSHLNPPLGTFNSLIDEMGCSKKAKFCNVRSVEVLSEYLLIRTCDEVLLGVVLFCPRYYQLLQVMRKRKIWFPPKPQPSTNGCKYHVEKIESEALVLKQDSPESNANGYNQFRVNAKGIYRGHEEVDKGRQRIEEDIRSRGSVLMFETSEVRCTPKGVLRSRHGKMEWSTFSITCSRNDACDSEGPNLEPRCRKFESWS</sequence>
<name>A0AA86SYD0_9FABA</name>
<organism evidence="2 3">
    <name type="scientific">Sphenostylis stenocarpa</name>
    <dbReference type="NCBI Taxonomy" id="92480"/>
    <lineage>
        <taxon>Eukaryota</taxon>
        <taxon>Viridiplantae</taxon>
        <taxon>Streptophyta</taxon>
        <taxon>Embryophyta</taxon>
        <taxon>Tracheophyta</taxon>
        <taxon>Spermatophyta</taxon>
        <taxon>Magnoliopsida</taxon>
        <taxon>eudicotyledons</taxon>
        <taxon>Gunneridae</taxon>
        <taxon>Pentapetalae</taxon>
        <taxon>rosids</taxon>
        <taxon>fabids</taxon>
        <taxon>Fabales</taxon>
        <taxon>Fabaceae</taxon>
        <taxon>Papilionoideae</taxon>
        <taxon>50 kb inversion clade</taxon>
        <taxon>NPAAA clade</taxon>
        <taxon>indigoferoid/millettioid clade</taxon>
        <taxon>Phaseoleae</taxon>
        <taxon>Sphenostylis</taxon>
    </lineage>
</organism>
<reference evidence="2" key="1">
    <citation type="submission" date="2023-10" db="EMBL/GenBank/DDBJ databases">
        <authorList>
            <person name="Domelevo Entfellner J.-B."/>
        </authorList>
    </citation>
    <scope>NUCLEOTIDE SEQUENCE</scope>
</reference>
<keyword evidence="3" id="KW-1185">Reference proteome</keyword>
<evidence type="ECO:0000313" key="2">
    <source>
        <dbReference type="EMBL" id="CAJ1975298.1"/>
    </source>
</evidence>
<evidence type="ECO:0000313" key="3">
    <source>
        <dbReference type="Proteomes" id="UP001189624"/>
    </source>
</evidence>
<protein>
    <submittedName>
        <fullName evidence="2">Uncharacterized protein</fullName>
    </submittedName>
</protein>